<comment type="caution">
    <text evidence="4">The sequence shown here is derived from an EMBL/GenBank/DDBJ whole genome shotgun (WGS) entry which is preliminary data.</text>
</comment>
<dbReference type="EMBL" id="LNIX01000011">
    <property type="protein sequence ID" value="OXA48909.1"/>
    <property type="molecule type" value="Genomic_DNA"/>
</dbReference>
<dbReference type="InterPro" id="IPR029058">
    <property type="entry name" value="AB_hydrolase_fold"/>
</dbReference>
<dbReference type="InterPro" id="IPR002018">
    <property type="entry name" value="CarbesteraseB"/>
</dbReference>
<proteinExistence type="predicted"/>
<dbReference type="InterPro" id="IPR050309">
    <property type="entry name" value="Type-B_Carboxylest/Lipase"/>
</dbReference>
<evidence type="ECO:0000313" key="5">
    <source>
        <dbReference type="Proteomes" id="UP000198287"/>
    </source>
</evidence>
<keyword evidence="2" id="KW-0732">Signal</keyword>
<accession>A0A226DUL6</accession>
<evidence type="ECO:0000259" key="3">
    <source>
        <dbReference type="Pfam" id="PF00135"/>
    </source>
</evidence>
<gene>
    <name evidence="4" type="ORF">Fcan01_16750</name>
</gene>
<reference evidence="4 5" key="1">
    <citation type="submission" date="2015-12" db="EMBL/GenBank/DDBJ databases">
        <title>The genome of Folsomia candida.</title>
        <authorList>
            <person name="Faddeeva A."/>
            <person name="Derks M.F."/>
            <person name="Anvar Y."/>
            <person name="Smit S."/>
            <person name="Van Straalen N."/>
            <person name="Roelofs D."/>
        </authorList>
    </citation>
    <scope>NUCLEOTIDE SEQUENCE [LARGE SCALE GENOMIC DNA]</scope>
    <source>
        <strain evidence="4 5">VU population</strain>
        <tissue evidence="4">Whole body</tissue>
    </source>
</reference>
<dbReference type="SUPFAM" id="SSF53474">
    <property type="entry name" value="alpha/beta-Hydrolases"/>
    <property type="match status" value="1"/>
</dbReference>
<evidence type="ECO:0000256" key="2">
    <source>
        <dbReference type="SAM" id="SignalP"/>
    </source>
</evidence>
<dbReference type="Proteomes" id="UP000198287">
    <property type="component" value="Unassembled WGS sequence"/>
</dbReference>
<organism evidence="4 5">
    <name type="scientific">Folsomia candida</name>
    <name type="common">Springtail</name>
    <dbReference type="NCBI Taxonomy" id="158441"/>
    <lineage>
        <taxon>Eukaryota</taxon>
        <taxon>Metazoa</taxon>
        <taxon>Ecdysozoa</taxon>
        <taxon>Arthropoda</taxon>
        <taxon>Hexapoda</taxon>
        <taxon>Collembola</taxon>
        <taxon>Entomobryomorpha</taxon>
        <taxon>Isotomoidea</taxon>
        <taxon>Isotomidae</taxon>
        <taxon>Proisotominae</taxon>
        <taxon>Folsomia</taxon>
    </lineage>
</organism>
<dbReference type="AlphaFoldDB" id="A0A226DUL6"/>
<dbReference type="InterPro" id="IPR019819">
    <property type="entry name" value="Carboxylesterase_B_CS"/>
</dbReference>
<dbReference type="Pfam" id="PF00135">
    <property type="entry name" value="COesterase"/>
    <property type="match status" value="1"/>
</dbReference>
<protein>
    <submittedName>
        <fullName evidence="4">Venom carboxylesterase-6</fullName>
    </submittedName>
</protein>
<sequence>MIDSKKGFVAILCLIKCILGDESVPYPEVEIESGRLVGVYGENRKGERYAEFLGVPYGHVEKRFDISTPPKAWTGVKNATDSGPGCYRYGLVIPGVTGTEDCLTLNIYTPKIKKLNGTNDLLPVMVWLTGGGFIDGSGGFYGGKYFMEQSIVLVTINYRLGAFGFLNAGVKSARGNQALKDIVLSLKWIQKNIEAFSGDKNRVTIFGESAGGAAVSLLTGSPMAKGLFHGAILQSGTATCPYVMRAGDGIKDAKKLAAAVDCPSSNAEYLVECLRRIKPETLAVMSVFVNEFGMDSSAIHMGPTIETYPGDADNSFLSEHPWTLLEKGDFNKVPIIIGFVAKETYGLAKAMVATSAKLKKLNSQFGRIAPSALLYHDTAEDPSIVTERIRQYYFNGSELTPSSGDDLERLISDRSIIHCTRKVAAAYANFTTVYAFNYTKTEPLSAGTLGLAATKSEDENLSPKLTGDRPPGHGDELQYLFEPRPPLDTFFQKITKDSKVFEFSKNFISLWTSFARDGKPGKLWDVKETEWTPLKPNMRQEYLQINEDPEMLDVDQVFENSWKFWDSLPLKEHGKKWAVE</sequence>
<dbReference type="OrthoDB" id="19653at2759"/>
<name>A0A226DUL6_FOLCA</name>
<evidence type="ECO:0000313" key="4">
    <source>
        <dbReference type="EMBL" id="OXA48909.1"/>
    </source>
</evidence>
<dbReference type="STRING" id="158441.A0A226DUL6"/>
<dbReference type="PROSITE" id="PS00941">
    <property type="entry name" value="CARBOXYLESTERASE_B_2"/>
    <property type="match status" value="1"/>
</dbReference>
<dbReference type="PANTHER" id="PTHR11559">
    <property type="entry name" value="CARBOXYLESTERASE"/>
    <property type="match status" value="1"/>
</dbReference>
<feature type="signal peptide" evidence="2">
    <location>
        <begin position="1"/>
        <end position="20"/>
    </location>
</feature>
<feature type="chain" id="PRO_5012850188" evidence="2">
    <location>
        <begin position="21"/>
        <end position="580"/>
    </location>
</feature>
<feature type="domain" description="Carboxylesterase type B" evidence="3">
    <location>
        <begin position="27"/>
        <end position="553"/>
    </location>
</feature>
<keyword evidence="1" id="KW-0325">Glycoprotein</keyword>
<keyword evidence="5" id="KW-1185">Reference proteome</keyword>
<dbReference type="OMA" id="INEDPEM"/>
<evidence type="ECO:0000256" key="1">
    <source>
        <dbReference type="ARBA" id="ARBA00023180"/>
    </source>
</evidence>
<dbReference type="Gene3D" id="3.40.50.1820">
    <property type="entry name" value="alpha/beta hydrolase"/>
    <property type="match status" value="1"/>
</dbReference>